<reference evidence="1 2" key="1">
    <citation type="submission" date="2016-05" db="EMBL/GenBank/DDBJ databases">
        <title>Complete genome sequence of Rathayibacter tritici NCPPB 1953.</title>
        <authorList>
            <person name="Park J."/>
            <person name="Lee H.-H."/>
            <person name="Lee S.-W."/>
            <person name="Seo Y.-S."/>
        </authorList>
    </citation>
    <scope>NUCLEOTIDE SEQUENCE [LARGE SCALE GENOMIC DNA]</scope>
    <source>
        <strain evidence="1 2">NCPPB 1953</strain>
    </source>
</reference>
<evidence type="ECO:0000313" key="2">
    <source>
        <dbReference type="Proteomes" id="UP000077071"/>
    </source>
</evidence>
<proteinExistence type="predicted"/>
<protein>
    <submittedName>
        <fullName evidence="1">Uncharacterized protein</fullName>
    </submittedName>
</protein>
<sequence>MSGPYLTRRPSLEGFRIPELARILHGGTNPVLAWRDRLDGLSFCVAEGSLRWNPVSGGVDLRREIAHLR</sequence>
<name>A0A160KRN2_9MICO</name>
<dbReference type="AlphaFoldDB" id="A0A160KRN2"/>
<dbReference type="KEGG" id="rtn:A6122_1153"/>
<dbReference type="EMBL" id="CP015515">
    <property type="protein sequence ID" value="AND16300.1"/>
    <property type="molecule type" value="Genomic_DNA"/>
</dbReference>
<accession>A0A160KRN2</accession>
<organism evidence="1 2">
    <name type="scientific">Rathayibacter tritici</name>
    <dbReference type="NCBI Taxonomy" id="33888"/>
    <lineage>
        <taxon>Bacteria</taxon>
        <taxon>Bacillati</taxon>
        <taxon>Actinomycetota</taxon>
        <taxon>Actinomycetes</taxon>
        <taxon>Micrococcales</taxon>
        <taxon>Microbacteriaceae</taxon>
        <taxon>Rathayibacter</taxon>
    </lineage>
</organism>
<dbReference type="PATRIC" id="fig|33888.3.peg.1264"/>
<gene>
    <name evidence="1" type="ORF">A6122_1153</name>
</gene>
<evidence type="ECO:0000313" key="1">
    <source>
        <dbReference type="EMBL" id="AND16300.1"/>
    </source>
</evidence>
<dbReference type="OrthoDB" id="3806873at2"/>
<keyword evidence="2" id="KW-1185">Reference proteome</keyword>
<dbReference type="Proteomes" id="UP000077071">
    <property type="component" value="Chromosome"/>
</dbReference>
<dbReference type="RefSeq" id="WP_068252723.1">
    <property type="nucleotide sequence ID" value="NZ_CP015515.1"/>
</dbReference>